<dbReference type="PROSITE" id="PS50885">
    <property type="entry name" value="HAMP"/>
    <property type="match status" value="1"/>
</dbReference>
<evidence type="ECO:0000256" key="7">
    <source>
        <dbReference type="ARBA" id="ARBA00022777"/>
    </source>
</evidence>
<evidence type="ECO:0000256" key="9">
    <source>
        <dbReference type="ARBA" id="ARBA00023012"/>
    </source>
</evidence>
<dbReference type="SUPFAM" id="SSF47384">
    <property type="entry name" value="Homodimeric domain of signal transducing histidine kinase"/>
    <property type="match status" value="1"/>
</dbReference>
<keyword evidence="5" id="KW-0808">Transferase</keyword>
<dbReference type="Gene3D" id="1.10.287.130">
    <property type="match status" value="1"/>
</dbReference>
<dbReference type="EC" id="2.7.13.3" evidence="3"/>
<feature type="domain" description="HAMP" evidence="12">
    <location>
        <begin position="170"/>
        <end position="223"/>
    </location>
</feature>
<comment type="catalytic activity">
    <reaction evidence="1">
        <text>ATP + protein L-histidine = ADP + protein N-phospho-L-histidine.</text>
        <dbReference type="EC" id="2.7.13.3"/>
    </reaction>
</comment>
<dbReference type="EMBL" id="JAUEOZ010000002">
    <property type="protein sequence ID" value="MDN2483569.1"/>
    <property type="molecule type" value="Genomic_DNA"/>
</dbReference>
<dbReference type="RefSeq" id="WP_289963640.1">
    <property type="nucleotide sequence ID" value="NZ_JAUEOZ010000002.1"/>
</dbReference>
<keyword evidence="7 13" id="KW-0418">Kinase</keyword>
<evidence type="ECO:0000256" key="5">
    <source>
        <dbReference type="ARBA" id="ARBA00022679"/>
    </source>
</evidence>
<dbReference type="InterPro" id="IPR036097">
    <property type="entry name" value="HisK_dim/P_sf"/>
</dbReference>
<keyword evidence="10" id="KW-0472">Membrane</keyword>
<dbReference type="GO" id="GO:0016301">
    <property type="term" value="F:kinase activity"/>
    <property type="evidence" value="ECO:0007669"/>
    <property type="project" value="UniProtKB-KW"/>
</dbReference>
<dbReference type="SMART" id="SM00387">
    <property type="entry name" value="HATPase_c"/>
    <property type="match status" value="1"/>
</dbReference>
<dbReference type="InterPro" id="IPR003594">
    <property type="entry name" value="HATPase_dom"/>
</dbReference>
<keyword evidence="6 10" id="KW-0812">Transmembrane</keyword>
<protein>
    <recommendedName>
        <fullName evidence="3">histidine kinase</fullName>
        <ecNumber evidence="3">2.7.13.3</ecNumber>
    </recommendedName>
</protein>
<keyword evidence="4" id="KW-0597">Phosphoprotein</keyword>
<keyword evidence="14" id="KW-1185">Reference proteome</keyword>
<evidence type="ECO:0000313" key="13">
    <source>
        <dbReference type="EMBL" id="MDN2483569.1"/>
    </source>
</evidence>
<dbReference type="InterPro" id="IPR036890">
    <property type="entry name" value="HATPase_C_sf"/>
</dbReference>
<dbReference type="Pfam" id="PF00512">
    <property type="entry name" value="HisKA"/>
    <property type="match status" value="1"/>
</dbReference>
<evidence type="ECO:0000256" key="8">
    <source>
        <dbReference type="ARBA" id="ARBA00022989"/>
    </source>
</evidence>
<proteinExistence type="predicted"/>
<dbReference type="Pfam" id="PF02518">
    <property type="entry name" value="HATPase_c"/>
    <property type="match status" value="1"/>
</dbReference>
<feature type="domain" description="Histidine kinase" evidence="11">
    <location>
        <begin position="231"/>
        <end position="428"/>
    </location>
</feature>
<evidence type="ECO:0000256" key="3">
    <source>
        <dbReference type="ARBA" id="ARBA00012438"/>
    </source>
</evidence>
<dbReference type="CDD" id="cd00082">
    <property type="entry name" value="HisKA"/>
    <property type="match status" value="1"/>
</dbReference>
<keyword evidence="8 10" id="KW-1133">Transmembrane helix</keyword>
<dbReference type="InterPro" id="IPR003661">
    <property type="entry name" value="HisK_dim/P_dom"/>
</dbReference>
<dbReference type="PANTHER" id="PTHR45436">
    <property type="entry name" value="SENSOR HISTIDINE KINASE YKOH"/>
    <property type="match status" value="1"/>
</dbReference>
<evidence type="ECO:0000256" key="6">
    <source>
        <dbReference type="ARBA" id="ARBA00022692"/>
    </source>
</evidence>
<evidence type="ECO:0000313" key="14">
    <source>
        <dbReference type="Proteomes" id="UP001169719"/>
    </source>
</evidence>
<evidence type="ECO:0000256" key="2">
    <source>
        <dbReference type="ARBA" id="ARBA00004370"/>
    </source>
</evidence>
<accession>A0ABT7Y690</accession>
<evidence type="ECO:0000256" key="1">
    <source>
        <dbReference type="ARBA" id="ARBA00000085"/>
    </source>
</evidence>
<keyword evidence="9" id="KW-0902">Two-component regulatory system</keyword>
<sequence length="428" mass="48366">MTRHFFANTHSLTGRLAWFFGLFSVVIGVVCFILIAGSLYWSEDRVGERRIIIDRDDAISYFNVFPQALSVKLDSLTSAYSSVDAVPEEYRHLLQGKDSFLGEVGSDPDSHMIYMDSFYSQGEKRQIIVISLVDQVEISQREFVFVVGIALTLVSIMLVVFGLLLNRLSTRLIEPVNQLSTQLQAREGDTSQQFEVSESAASEFQILSQQLNHYRRQVNTLIKREQAFARYASHELRTPLTVMKGSSSLLARGDHNEFEQRQIERIKEATNTMSSMVDALLSLVRYERNQEDTPLRIISEQEIDYVLQQHQAQADQKQIAFSTDYQGSPETKASSAVIHILLSNLIRNAIAASSEGEIQVVINSHKLQVIDQGRGLNESNVTKESATEGHGLGLLIIHDLCERYQWQFELTNAANKGCIATIHFQRDN</sequence>
<feature type="transmembrane region" description="Helical" evidence="10">
    <location>
        <begin position="143"/>
        <end position="165"/>
    </location>
</feature>
<reference evidence="13" key="1">
    <citation type="submission" date="2024-05" db="EMBL/GenBank/DDBJ databases">
        <title>Genome Sequences of Four Agar- Degrading Marine Bacteria.</title>
        <authorList>
            <person name="Phillips E.K."/>
            <person name="Shaffer J.C."/>
            <person name="Henson M.W."/>
            <person name="Temperton B."/>
            <person name="Thrash C.J."/>
            <person name="Martin M.O."/>
        </authorList>
    </citation>
    <scope>NUCLEOTIDE SEQUENCE</scope>
    <source>
        <strain evidence="13">EKP203</strain>
    </source>
</reference>
<evidence type="ECO:0000256" key="10">
    <source>
        <dbReference type="SAM" id="Phobius"/>
    </source>
</evidence>
<dbReference type="PROSITE" id="PS50109">
    <property type="entry name" value="HIS_KIN"/>
    <property type="match status" value="1"/>
</dbReference>
<dbReference type="InterPro" id="IPR050428">
    <property type="entry name" value="TCS_sensor_his_kinase"/>
</dbReference>
<dbReference type="Proteomes" id="UP001169719">
    <property type="component" value="Unassembled WGS sequence"/>
</dbReference>
<feature type="transmembrane region" description="Helical" evidence="10">
    <location>
        <begin position="16"/>
        <end position="41"/>
    </location>
</feature>
<evidence type="ECO:0000259" key="12">
    <source>
        <dbReference type="PROSITE" id="PS50885"/>
    </source>
</evidence>
<dbReference type="CDD" id="cd00075">
    <property type="entry name" value="HATPase"/>
    <property type="match status" value="1"/>
</dbReference>
<evidence type="ECO:0000259" key="11">
    <source>
        <dbReference type="PROSITE" id="PS50109"/>
    </source>
</evidence>
<dbReference type="SUPFAM" id="SSF55874">
    <property type="entry name" value="ATPase domain of HSP90 chaperone/DNA topoisomerase II/histidine kinase"/>
    <property type="match status" value="1"/>
</dbReference>
<dbReference type="InterPro" id="IPR003660">
    <property type="entry name" value="HAMP_dom"/>
</dbReference>
<dbReference type="PANTHER" id="PTHR45436:SF16">
    <property type="entry name" value="HISTIDINE KINASE"/>
    <property type="match status" value="1"/>
</dbReference>
<dbReference type="SMART" id="SM00388">
    <property type="entry name" value="HisKA"/>
    <property type="match status" value="1"/>
</dbReference>
<name>A0ABT7Y690_9VIBR</name>
<organism evidence="13 14">
    <name type="scientific">Vibrio agarivorans</name>
    <dbReference type="NCBI Taxonomy" id="153622"/>
    <lineage>
        <taxon>Bacteria</taxon>
        <taxon>Pseudomonadati</taxon>
        <taxon>Pseudomonadota</taxon>
        <taxon>Gammaproteobacteria</taxon>
        <taxon>Vibrionales</taxon>
        <taxon>Vibrionaceae</taxon>
        <taxon>Vibrio</taxon>
    </lineage>
</organism>
<dbReference type="InterPro" id="IPR005467">
    <property type="entry name" value="His_kinase_dom"/>
</dbReference>
<dbReference type="Gene3D" id="3.30.565.10">
    <property type="entry name" value="Histidine kinase-like ATPase, C-terminal domain"/>
    <property type="match status" value="1"/>
</dbReference>
<comment type="subcellular location">
    <subcellularLocation>
        <location evidence="2">Membrane</location>
    </subcellularLocation>
</comment>
<gene>
    <name evidence="13" type="ORF">QWJ08_19675</name>
</gene>
<evidence type="ECO:0000256" key="4">
    <source>
        <dbReference type="ARBA" id="ARBA00022553"/>
    </source>
</evidence>
<comment type="caution">
    <text evidence="13">The sequence shown here is derived from an EMBL/GenBank/DDBJ whole genome shotgun (WGS) entry which is preliminary data.</text>
</comment>